<dbReference type="STRING" id="84022.CACET_c21720"/>
<dbReference type="OrthoDB" id="25353at2"/>
<dbReference type="Gene3D" id="3.50.50.60">
    <property type="entry name" value="FAD/NAD(P)-binding domain"/>
    <property type="match status" value="1"/>
</dbReference>
<dbReference type="Proteomes" id="UP000035704">
    <property type="component" value="Chromosome"/>
</dbReference>
<evidence type="ECO:0000313" key="1">
    <source>
        <dbReference type="EMBL" id="AKL95618.1"/>
    </source>
</evidence>
<keyword evidence="2" id="KW-1185">Reference proteome</keyword>
<dbReference type="PATRIC" id="fig|84022.5.peg.537"/>
<name>A0A0D8I9U2_9CLOT</name>
<dbReference type="SUPFAM" id="SSF51905">
    <property type="entry name" value="FAD/NAD(P)-binding domain"/>
    <property type="match status" value="1"/>
</dbReference>
<sequence>MRIAIMGAGLAGLSCAITLEKHGIKPHIFENRKEVDDRFPNAEVFLDALNAPIKDTLSYLSNEFGLYLQPVGHVKKLVIYSENQQATVTGSLGFNTLRGRNENSLCRQLLKQLDTKVTYDSQYTYEDLLKDYTHIVLATGDGAYSEKMGNYQRHFTASLKGAIIEGKFDRYTTMAWLDNNFAPKGYSYLIPLSNTKANIVIAYPDYPENNRLDGNLLWDSFLSRVQKDLKQPLNITDGFEITKYIIGKCDNARIGNTFFVGNCYGAVMPFLGFGQFPAIMTGIHAAYDLCGKGEYPILNKQLDISYKNALVLRRAMEDLDNKKFDLIVKSLDGYIGKTLLDYSNINFLSMISNILKPIINTKNEE</sequence>
<dbReference type="KEGG" id="cace:CACET_c21720"/>
<accession>A0A0D8I9U2</accession>
<evidence type="ECO:0000313" key="2">
    <source>
        <dbReference type="Proteomes" id="UP000035704"/>
    </source>
</evidence>
<dbReference type="Pfam" id="PF13450">
    <property type="entry name" value="NAD_binding_8"/>
    <property type="match status" value="1"/>
</dbReference>
<proteinExistence type="predicted"/>
<dbReference type="AlphaFoldDB" id="A0A0D8I9U2"/>
<organism evidence="1 2">
    <name type="scientific">Clostridium aceticum</name>
    <dbReference type="NCBI Taxonomy" id="84022"/>
    <lineage>
        <taxon>Bacteria</taxon>
        <taxon>Bacillati</taxon>
        <taxon>Bacillota</taxon>
        <taxon>Clostridia</taxon>
        <taxon>Eubacteriales</taxon>
        <taxon>Clostridiaceae</taxon>
        <taxon>Clostridium</taxon>
    </lineage>
</organism>
<dbReference type="EMBL" id="CP009687">
    <property type="protein sequence ID" value="AKL95618.1"/>
    <property type="molecule type" value="Genomic_DNA"/>
</dbReference>
<dbReference type="InterPro" id="IPR036188">
    <property type="entry name" value="FAD/NAD-bd_sf"/>
</dbReference>
<reference evidence="1 2" key="1">
    <citation type="submission" date="2014-10" db="EMBL/GenBank/DDBJ databases">
        <title>Genome sequence of Clostridium aceticum DSM 1496.</title>
        <authorList>
            <person name="Poehlein A."/>
            <person name="Schiel-Bengelsdorf B."/>
            <person name="Gottschalk G."/>
            <person name="Duerre P."/>
            <person name="Daniel R."/>
        </authorList>
    </citation>
    <scope>NUCLEOTIDE SEQUENCE [LARGE SCALE GENOMIC DNA]</scope>
    <source>
        <strain evidence="1 2">DSM 1496</strain>
    </source>
</reference>
<gene>
    <name evidence="1" type="ORF">CACET_c21720</name>
</gene>
<dbReference type="RefSeq" id="WP_044825071.1">
    <property type="nucleotide sequence ID" value="NZ_CP009687.1"/>
</dbReference>
<protein>
    <submittedName>
        <fullName evidence="1">FAD dependent dehydrogenase</fullName>
    </submittedName>
</protein>
<dbReference type="PROSITE" id="PS51257">
    <property type="entry name" value="PROKAR_LIPOPROTEIN"/>
    <property type="match status" value="1"/>
</dbReference>